<dbReference type="PANTHER" id="PTHR30371:SF0">
    <property type="entry name" value="SEC-INDEPENDENT PROTEIN TRANSLOCASE PROTEIN TATC, CHLOROPLASTIC-RELATED"/>
    <property type="match status" value="1"/>
</dbReference>
<dbReference type="PRINTS" id="PR01840">
    <property type="entry name" value="TATCFAMILY"/>
</dbReference>
<dbReference type="KEGG" id="sbw:TGUWTKB_0220"/>
<evidence type="ECO:0000313" key="6">
    <source>
        <dbReference type="EMBL" id="BAP58285.1"/>
    </source>
</evidence>
<gene>
    <name evidence="5 6" type="primary">tatC</name>
    <name evidence="6" type="ORF">TGUWTKB_0220</name>
</gene>
<proteinExistence type="inferred from homology"/>
<accession>A0A090AR88</accession>
<dbReference type="HAMAP" id="MF_00902">
    <property type="entry name" value="TatC"/>
    <property type="match status" value="1"/>
</dbReference>
<dbReference type="EMBL" id="AP014521">
    <property type="protein sequence ID" value="BAP58285.1"/>
    <property type="molecule type" value="Genomic_DNA"/>
</dbReference>
<feature type="transmembrane region" description="Helical" evidence="5">
    <location>
        <begin position="215"/>
        <end position="236"/>
    </location>
</feature>
<evidence type="ECO:0000313" key="7">
    <source>
        <dbReference type="Proteomes" id="UP000031627"/>
    </source>
</evidence>
<dbReference type="GO" id="GO:0033281">
    <property type="term" value="C:TAT protein transport complex"/>
    <property type="evidence" value="ECO:0007669"/>
    <property type="project" value="UniProtKB-UniRule"/>
</dbReference>
<dbReference type="NCBIfam" id="TIGR00945">
    <property type="entry name" value="tatC"/>
    <property type="match status" value="1"/>
</dbReference>
<keyword evidence="7" id="KW-1185">Reference proteome</keyword>
<evidence type="ECO:0000256" key="2">
    <source>
        <dbReference type="ARBA" id="ARBA00022692"/>
    </source>
</evidence>
<dbReference type="GO" id="GO:0009977">
    <property type="term" value="F:proton motive force dependent protein transmembrane transporter activity"/>
    <property type="evidence" value="ECO:0007669"/>
    <property type="project" value="TreeGrafter"/>
</dbReference>
<dbReference type="RefSeq" id="WP_041062280.1">
    <property type="nucleotide sequence ID" value="NZ_AP014521.1"/>
</dbReference>
<dbReference type="InterPro" id="IPR019820">
    <property type="entry name" value="Sec-indep_translocase_CS"/>
</dbReference>
<dbReference type="Proteomes" id="UP000031627">
    <property type="component" value="Chromosome"/>
</dbReference>
<feature type="transmembrane region" description="Helical" evidence="5">
    <location>
        <begin position="20"/>
        <end position="44"/>
    </location>
</feature>
<dbReference type="Pfam" id="PF00902">
    <property type="entry name" value="TatC"/>
    <property type="match status" value="1"/>
</dbReference>
<dbReference type="GO" id="GO:0065002">
    <property type="term" value="P:intracellular protein transmembrane transport"/>
    <property type="evidence" value="ECO:0007669"/>
    <property type="project" value="TreeGrafter"/>
</dbReference>
<comment type="function">
    <text evidence="5">Part of the twin-arginine translocation (Tat) system that transports large folded proteins containing a characteristic twin-arginine motif in their signal peptide across membranes. Together with TatB, TatC is part of a receptor directly interacting with Tat signal peptides.</text>
</comment>
<feature type="transmembrane region" description="Helical" evidence="5">
    <location>
        <begin position="192"/>
        <end position="209"/>
    </location>
</feature>
<dbReference type="InterPro" id="IPR002033">
    <property type="entry name" value="TatC"/>
</dbReference>
<dbReference type="GO" id="GO:0043953">
    <property type="term" value="P:protein transport by the Tat complex"/>
    <property type="evidence" value="ECO:0007669"/>
    <property type="project" value="UniProtKB-UniRule"/>
</dbReference>
<comment type="subcellular location">
    <subcellularLocation>
        <location evidence="5">Cell membrane</location>
        <topology evidence="5">Multi-pass membrane protein</topology>
    </subcellularLocation>
    <subcellularLocation>
        <location evidence="1">Membrane</location>
        <topology evidence="1">Multi-pass membrane protein</topology>
    </subcellularLocation>
</comment>
<dbReference type="PROSITE" id="PS01218">
    <property type="entry name" value="TATC"/>
    <property type="match status" value="1"/>
</dbReference>
<name>A0A090AR88_9ENTR</name>
<comment type="subunit">
    <text evidence="5">The Tat system comprises two distinct complexes: a TatABC complex, containing multiple copies of TatA, TatB and TatC subunits, and a separate TatA complex, containing only TatA subunits. Substrates initially bind to the TatABC complex, which probably triggers association of the separate TatA complex to form the active translocon.</text>
</comment>
<feature type="transmembrane region" description="Helical" evidence="5">
    <location>
        <begin position="109"/>
        <end position="136"/>
    </location>
</feature>
<dbReference type="AlphaFoldDB" id="A0A090AR88"/>
<dbReference type="STRING" id="1410383.TGUWTKB_0220"/>
<keyword evidence="5" id="KW-0811">Translocation</keyword>
<dbReference type="HOGENOM" id="CLU_031942_1_1_6"/>
<keyword evidence="5" id="KW-0653">Protein transport</keyword>
<feature type="transmembrane region" description="Helical" evidence="5">
    <location>
        <begin position="64"/>
        <end position="88"/>
    </location>
</feature>
<keyword evidence="5" id="KW-0813">Transport</keyword>
<keyword evidence="5" id="KW-1003">Cell membrane</keyword>
<sequence length="239" mass="27836">MSLKTQSIIDHLLELRKRIINCLITVLLFFLFLICFSNNIYIIIASPLIKKMPPGTSMISTDLSAPFFVPVKLTVFVSFFLSAPIIIYQFWQFIAPALYNNEKKIVFPILFTSICLFYIGVIFSYFFILPFFFHFIINNMPTGIKIATDIEKYLDFITSLFLIFGSIFEVPIVIVILCWAKVLHLKKLKKKRSYFFLSSFIISIFLTPPDIISQTFLAIFIYLLFELGILFAYFFCKNC</sequence>
<reference evidence="6 7" key="2">
    <citation type="journal article" date="2014" name="Curr. Biol.">
        <title>Symbiont-Supplemented Maternal Investment Underpinning Host's Ecological Adaptation.</title>
        <authorList>
            <person name="Kaiwa N."/>
            <person name="Hosokawa T."/>
            <person name="Nikoh N."/>
            <person name="Tanahashi M."/>
            <person name="Moriyama M."/>
            <person name="Meng X.Y."/>
            <person name="Maeda T."/>
            <person name="Yamaguchi K."/>
            <person name="Shigenobu S."/>
            <person name="Ito M."/>
            <person name="Fukatsu T."/>
        </authorList>
    </citation>
    <scope>NUCLEOTIDE SEQUENCE [LARGE SCALE GENOMIC DNA]</scope>
    <source>
        <strain evidence="6 7">UwTKB</strain>
    </source>
</reference>
<dbReference type="PANTHER" id="PTHR30371">
    <property type="entry name" value="SEC-INDEPENDENT PROTEIN TRANSLOCASE PROTEIN TATC"/>
    <property type="match status" value="1"/>
</dbReference>
<comment type="similarity">
    <text evidence="5">Belongs to the TatC family.</text>
</comment>
<feature type="transmembrane region" description="Helical" evidence="5">
    <location>
        <begin position="156"/>
        <end position="180"/>
    </location>
</feature>
<keyword evidence="2 5" id="KW-0812">Transmembrane</keyword>
<keyword evidence="3 5" id="KW-1133">Transmembrane helix</keyword>
<reference evidence="7" key="1">
    <citation type="submission" date="2013-11" db="EMBL/GenBank/DDBJ databases">
        <title>Symbiont-containing voluminous jelly as an extraordinary maternal gift for overwintering insect nymphs.</title>
        <authorList>
            <person name="Kaiwa N."/>
            <person name="Hosokawa T."/>
            <person name="Nikoh N."/>
            <person name="Meng X.Y."/>
            <person name="Tanahashi M."/>
            <person name="Moriyama M."/>
            <person name="Maeda T."/>
            <person name="Yamaguchi K."/>
            <person name="Shigenobu S."/>
            <person name="Ito M."/>
            <person name="Fukatsu T."/>
        </authorList>
    </citation>
    <scope>NUCLEOTIDE SEQUENCE [LARGE SCALE GENOMIC DNA]</scope>
    <source>
        <strain evidence="7">UwTKB</strain>
    </source>
</reference>
<organism evidence="6 7">
    <name type="scientific">Candidatus Tachikawaea gelatinosa</name>
    <dbReference type="NCBI Taxonomy" id="1410383"/>
    <lineage>
        <taxon>Bacteria</taxon>
        <taxon>Pseudomonadati</taxon>
        <taxon>Pseudomonadota</taxon>
        <taxon>Gammaproteobacteria</taxon>
        <taxon>Enterobacterales</taxon>
        <taxon>Enterobacteriaceae</taxon>
        <taxon>Candidatus Tachikawaea</taxon>
    </lineage>
</organism>
<evidence type="ECO:0000256" key="1">
    <source>
        <dbReference type="ARBA" id="ARBA00004141"/>
    </source>
</evidence>
<keyword evidence="4 5" id="KW-0472">Membrane</keyword>
<protein>
    <recommendedName>
        <fullName evidence="5">Sec-independent protein translocase protein TatC</fullName>
    </recommendedName>
</protein>
<evidence type="ECO:0000256" key="3">
    <source>
        <dbReference type="ARBA" id="ARBA00022989"/>
    </source>
</evidence>
<evidence type="ECO:0000256" key="4">
    <source>
        <dbReference type="ARBA" id="ARBA00023136"/>
    </source>
</evidence>
<evidence type="ECO:0000256" key="5">
    <source>
        <dbReference type="HAMAP-Rule" id="MF_00902"/>
    </source>
</evidence>
<dbReference type="OrthoDB" id="9777044at2"/>